<evidence type="ECO:0000256" key="2">
    <source>
        <dbReference type="SAM" id="SignalP"/>
    </source>
</evidence>
<keyword evidence="2" id="KW-0732">Signal</keyword>
<dbReference type="EMBL" id="CM026426">
    <property type="protein sequence ID" value="KAG0573800.1"/>
    <property type="molecule type" value="Genomic_DNA"/>
</dbReference>
<feature type="region of interest" description="Disordered" evidence="1">
    <location>
        <begin position="45"/>
        <end position="67"/>
    </location>
</feature>
<proteinExistence type="predicted"/>
<reference evidence="3" key="1">
    <citation type="submission" date="2020-06" db="EMBL/GenBank/DDBJ databases">
        <title>WGS assembly of Ceratodon purpureus strain R40.</title>
        <authorList>
            <person name="Carey S.B."/>
            <person name="Jenkins J."/>
            <person name="Shu S."/>
            <person name="Lovell J.T."/>
            <person name="Sreedasyam A."/>
            <person name="Maumus F."/>
            <person name="Tiley G.P."/>
            <person name="Fernandez-Pozo N."/>
            <person name="Barry K."/>
            <person name="Chen C."/>
            <person name="Wang M."/>
            <person name="Lipzen A."/>
            <person name="Daum C."/>
            <person name="Saski C.A."/>
            <person name="Payton A.C."/>
            <person name="Mcbreen J.C."/>
            <person name="Conrad R.E."/>
            <person name="Kollar L.M."/>
            <person name="Olsson S."/>
            <person name="Huttunen S."/>
            <person name="Landis J.B."/>
            <person name="Wickett N.J."/>
            <person name="Johnson M.G."/>
            <person name="Rensing S.A."/>
            <person name="Grimwood J."/>
            <person name="Schmutz J."/>
            <person name="Mcdaniel S.F."/>
        </authorList>
    </citation>
    <scope>NUCLEOTIDE SEQUENCE</scope>
    <source>
        <strain evidence="3">R40</strain>
    </source>
</reference>
<gene>
    <name evidence="3" type="ORF">KC19_VG210100</name>
</gene>
<comment type="caution">
    <text evidence="3">The sequence shown here is derived from an EMBL/GenBank/DDBJ whole genome shotgun (WGS) entry which is preliminary data.</text>
</comment>
<evidence type="ECO:0000313" key="4">
    <source>
        <dbReference type="Proteomes" id="UP000822688"/>
    </source>
</evidence>
<feature type="chain" id="PRO_5035875644" evidence="2">
    <location>
        <begin position="22"/>
        <end position="67"/>
    </location>
</feature>
<organism evidence="3 4">
    <name type="scientific">Ceratodon purpureus</name>
    <name type="common">Fire moss</name>
    <name type="synonym">Dicranum purpureum</name>
    <dbReference type="NCBI Taxonomy" id="3225"/>
    <lineage>
        <taxon>Eukaryota</taxon>
        <taxon>Viridiplantae</taxon>
        <taxon>Streptophyta</taxon>
        <taxon>Embryophyta</taxon>
        <taxon>Bryophyta</taxon>
        <taxon>Bryophytina</taxon>
        <taxon>Bryopsida</taxon>
        <taxon>Dicranidae</taxon>
        <taxon>Pseudoditrichales</taxon>
        <taxon>Ditrichaceae</taxon>
        <taxon>Ceratodon</taxon>
    </lineage>
</organism>
<dbReference type="AlphaFoldDB" id="A0A8T0HS24"/>
<name>A0A8T0HS24_CERPU</name>
<sequence>MRWDAWMGMGMLVSRPAPVVTLASVPGVDGVTVARSYGVTVAGATGGKNRDGRGGARVLPRPRVLAS</sequence>
<protein>
    <submittedName>
        <fullName evidence="3">Uncharacterized protein</fullName>
    </submittedName>
</protein>
<accession>A0A8T0HS24</accession>
<keyword evidence="4" id="KW-1185">Reference proteome</keyword>
<feature type="signal peptide" evidence="2">
    <location>
        <begin position="1"/>
        <end position="21"/>
    </location>
</feature>
<dbReference type="Proteomes" id="UP000822688">
    <property type="component" value="Chromosome V"/>
</dbReference>
<evidence type="ECO:0000256" key="1">
    <source>
        <dbReference type="SAM" id="MobiDB-lite"/>
    </source>
</evidence>
<evidence type="ECO:0000313" key="3">
    <source>
        <dbReference type="EMBL" id="KAG0573800.1"/>
    </source>
</evidence>